<protein>
    <recommendedName>
        <fullName evidence="3">Lipoprotein</fullName>
    </recommendedName>
</protein>
<evidence type="ECO:0008006" key="3">
    <source>
        <dbReference type="Google" id="ProtNLM"/>
    </source>
</evidence>
<dbReference type="PROSITE" id="PS51257">
    <property type="entry name" value="PROKAR_LIPOPROTEIN"/>
    <property type="match status" value="1"/>
</dbReference>
<proteinExistence type="predicted"/>
<gene>
    <name evidence="1" type="ORF">RBU60_13550</name>
</gene>
<comment type="caution">
    <text evidence="1">The sequence shown here is derived from an EMBL/GenBank/DDBJ whole genome shotgun (WGS) entry which is preliminary data.</text>
</comment>
<accession>A0ABU1A4S4</accession>
<dbReference type="EMBL" id="JAVHUL010000054">
    <property type="protein sequence ID" value="MDQ7918599.1"/>
    <property type="molecule type" value="Genomic_DNA"/>
</dbReference>
<reference evidence="1 2" key="1">
    <citation type="submission" date="2023-08" db="EMBL/GenBank/DDBJ databases">
        <title>Mesonia sp. MT50, isolated from deep-sea sediment of the Mariana Trench.</title>
        <authorList>
            <person name="Fu H."/>
        </authorList>
    </citation>
    <scope>NUCLEOTIDE SEQUENCE [LARGE SCALE GENOMIC DNA]</scope>
    <source>
        <strain evidence="1 2">MT50</strain>
    </source>
</reference>
<keyword evidence="2" id="KW-1185">Reference proteome</keyword>
<dbReference type="Proteomes" id="UP001230915">
    <property type="component" value="Unassembled WGS sequence"/>
</dbReference>
<evidence type="ECO:0000313" key="2">
    <source>
        <dbReference type="Proteomes" id="UP001230915"/>
    </source>
</evidence>
<name>A0ABU1A4S4_9FLAO</name>
<evidence type="ECO:0000313" key="1">
    <source>
        <dbReference type="EMBL" id="MDQ7918599.1"/>
    </source>
</evidence>
<organism evidence="1 2">
    <name type="scientific">Mesonia profundi</name>
    <dbReference type="NCBI Taxonomy" id="3070998"/>
    <lineage>
        <taxon>Bacteria</taxon>
        <taxon>Pseudomonadati</taxon>
        <taxon>Bacteroidota</taxon>
        <taxon>Flavobacteriia</taxon>
        <taxon>Flavobacteriales</taxon>
        <taxon>Flavobacteriaceae</taxon>
        <taxon>Mesonia</taxon>
    </lineage>
</organism>
<dbReference type="RefSeq" id="WP_308865598.1">
    <property type="nucleotide sequence ID" value="NZ_JAVHUL010000054.1"/>
</dbReference>
<sequence>MMNQNFKIFALLAFIFLVGCTKDDSVEEEATDVNPVSRGCTEWSYNGNFTSNSPDGFGGFSAGLRSRVCGISETSTTITVNAIIEPTNGGIDVFNSNHFNGVEITYYGGERLVIGKNDFNNGGTIERTITANKADLDSYGLNNWSITLVYDFVYATATEETTDTTVQQLIDMGVSLSDIAQIHGFSLADIYGKKYLDGMITHLEQTNSGEILNGTVMAFQNHPQKLNWDDAMNMFPSSWESSSDGLWSIPMAYDFEYMTLSIIASTETHPSWIRPDGGYWLPGSSGGEFDAYGDAYYFYSGQGMWTETLKGTELNIRLVKNF</sequence>